<evidence type="ECO:0000256" key="9">
    <source>
        <dbReference type="SAM" id="Phobius"/>
    </source>
</evidence>
<keyword evidence="6" id="KW-0325">Glycoprotein</keyword>
<proteinExistence type="inferred from homology"/>
<dbReference type="InterPro" id="IPR021765">
    <property type="entry name" value="UstYa-like"/>
</dbReference>
<accession>A0A4P7NKG3</accession>
<evidence type="ECO:0000256" key="8">
    <source>
        <dbReference type="SAM" id="MobiDB-lite"/>
    </source>
</evidence>
<comment type="similarity">
    <text evidence="7">Belongs to the ustYa family.</text>
</comment>
<protein>
    <submittedName>
        <fullName evidence="10">Uncharacterized protein</fullName>
    </submittedName>
</protein>
<keyword evidence="3 9" id="KW-1133">Transmembrane helix</keyword>
<evidence type="ECO:0000256" key="4">
    <source>
        <dbReference type="ARBA" id="ARBA00023026"/>
    </source>
</evidence>
<evidence type="ECO:0000256" key="6">
    <source>
        <dbReference type="ARBA" id="ARBA00023180"/>
    </source>
</evidence>
<dbReference type="Pfam" id="PF11807">
    <property type="entry name" value="UstYa"/>
    <property type="match status" value="1"/>
</dbReference>
<evidence type="ECO:0000256" key="5">
    <source>
        <dbReference type="ARBA" id="ARBA00023136"/>
    </source>
</evidence>
<dbReference type="PANTHER" id="PTHR33365:SF13">
    <property type="entry name" value="TAT PATHWAY SIGNAL SEQUENCE"/>
    <property type="match status" value="1"/>
</dbReference>
<comment type="subcellular location">
    <subcellularLocation>
        <location evidence="1">Membrane</location>
        <topology evidence="1">Single-pass membrane protein</topology>
    </subcellularLocation>
</comment>
<feature type="transmembrane region" description="Helical" evidence="9">
    <location>
        <begin position="222"/>
        <end position="241"/>
    </location>
</feature>
<reference evidence="10 11" key="1">
    <citation type="journal article" date="2019" name="Mol. Biol. Evol.">
        <title>Blast fungal genomes show frequent chromosomal changes, gene gains and losses, and effector gene turnover.</title>
        <authorList>
            <person name="Gomez Luciano L.B."/>
            <person name="Jason Tsai I."/>
            <person name="Chuma I."/>
            <person name="Tosa Y."/>
            <person name="Chen Y.H."/>
            <person name="Li J.Y."/>
            <person name="Li M.Y."/>
            <person name="Jade Lu M.Y."/>
            <person name="Nakayashiki H."/>
            <person name="Li W.H."/>
        </authorList>
    </citation>
    <scope>NUCLEOTIDE SEQUENCE [LARGE SCALE GENOMIC DNA]</scope>
    <source>
        <strain evidence="10">MZ5-1-6</strain>
    </source>
</reference>
<dbReference type="Proteomes" id="UP000294847">
    <property type="component" value="Chromosome 5"/>
</dbReference>
<sequence length="468" mass="52857">MADYQAERISPRSWYDRKVSSLTFKIRPKSLDLVNSTYWKPVCDVDTQVVLEDGVNCSVLALSWTKLWRVGNVKTRKDKNVFMMKENLLLYQLNIRAILRGISSSFLMRICGSPLGSNLNLSQRTSLSTALYLSSGTYPWKYSRPKMAFQQFLRANTQSRSSSPPSPTTPDPRRPLLPRTVSQPLPRGVPLRYAWRGKMTWPLRGDPRRYSTFPPYAEGNPIIVFGRNAISWLAVAFWWFAAILKMTLWNFPAGLILGLFAGVILCKHSNIKVLQRKYTSPSAGVGTNIIGPLQTNVPTVLRDGSKDAPIFAQSAGDAVDQAWQAIGTDMRNIVIQDKDVIPGLDLNKSHVQVAKHYGGGYVLELEAFRNIHCLNVLRQSLYFNARHYHKGIAGSQSQMEVREELMCLADGSAHGFVWVDHTSKRIAPDVNSNHRVCHDFDMIRLWAESRQVPATLPEDYYRPATAEI</sequence>
<evidence type="ECO:0000256" key="2">
    <source>
        <dbReference type="ARBA" id="ARBA00022692"/>
    </source>
</evidence>
<organism evidence="10 11">
    <name type="scientific">Pyricularia oryzae</name>
    <name type="common">Rice blast fungus</name>
    <name type="synonym">Magnaporthe oryzae</name>
    <dbReference type="NCBI Taxonomy" id="318829"/>
    <lineage>
        <taxon>Eukaryota</taxon>
        <taxon>Fungi</taxon>
        <taxon>Dikarya</taxon>
        <taxon>Ascomycota</taxon>
        <taxon>Pezizomycotina</taxon>
        <taxon>Sordariomycetes</taxon>
        <taxon>Sordariomycetidae</taxon>
        <taxon>Magnaporthales</taxon>
        <taxon>Pyriculariaceae</taxon>
        <taxon>Pyricularia</taxon>
    </lineage>
</organism>
<evidence type="ECO:0000313" key="10">
    <source>
        <dbReference type="EMBL" id="QBZ62584.1"/>
    </source>
</evidence>
<feature type="transmembrane region" description="Helical" evidence="9">
    <location>
        <begin position="247"/>
        <end position="266"/>
    </location>
</feature>
<keyword evidence="2 9" id="KW-0812">Transmembrane</keyword>
<dbReference type="GO" id="GO:0043386">
    <property type="term" value="P:mycotoxin biosynthetic process"/>
    <property type="evidence" value="ECO:0007669"/>
    <property type="project" value="InterPro"/>
</dbReference>
<gene>
    <name evidence="10" type="ORF">PoMZ_11467</name>
</gene>
<dbReference type="GO" id="GO:0016020">
    <property type="term" value="C:membrane"/>
    <property type="evidence" value="ECO:0007669"/>
    <property type="project" value="UniProtKB-SubCell"/>
</dbReference>
<dbReference type="EMBL" id="CP034208">
    <property type="protein sequence ID" value="QBZ62584.1"/>
    <property type="molecule type" value="Genomic_DNA"/>
</dbReference>
<dbReference type="PANTHER" id="PTHR33365">
    <property type="entry name" value="YALI0B05434P"/>
    <property type="match status" value="1"/>
</dbReference>
<feature type="region of interest" description="Disordered" evidence="8">
    <location>
        <begin position="156"/>
        <end position="185"/>
    </location>
</feature>
<evidence type="ECO:0000256" key="3">
    <source>
        <dbReference type="ARBA" id="ARBA00022989"/>
    </source>
</evidence>
<evidence type="ECO:0000256" key="1">
    <source>
        <dbReference type="ARBA" id="ARBA00004167"/>
    </source>
</evidence>
<keyword evidence="5 9" id="KW-0472">Membrane</keyword>
<dbReference type="AlphaFoldDB" id="A0A4P7NKG3"/>
<evidence type="ECO:0000256" key="7">
    <source>
        <dbReference type="ARBA" id="ARBA00035112"/>
    </source>
</evidence>
<name>A0A4P7NKG3_PYROR</name>
<evidence type="ECO:0000313" key="11">
    <source>
        <dbReference type="Proteomes" id="UP000294847"/>
    </source>
</evidence>
<keyword evidence="4" id="KW-0843">Virulence</keyword>